<keyword evidence="3 6" id="KW-0697">Rotamase</keyword>
<reference evidence="9 10" key="1">
    <citation type="submission" date="2019-03" db="EMBL/GenBank/DDBJ databases">
        <title>Genomic Encyclopedia of Archaeal and Bacterial Type Strains, Phase II (KMG-II): from individual species to whole genera.</title>
        <authorList>
            <person name="Goeker M."/>
        </authorList>
    </citation>
    <scope>NUCLEOTIDE SEQUENCE [LARGE SCALE GENOMIC DNA]</scope>
    <source>
        <strain evidence="9 10">RL-C</strain>
    </source>
</reference>
<feature type="domain" description="PpiC" evidence="8">
    <location>
        <begin position="277"/>
        <end position="381"/>
    </location>
</feature>
<keyword evidence="5 6" id="KW-0413">Isomerase</keyword>
<dbReference type="InterPro" id="IPR015391">
    <property type="entry name" value="SurA_N"/>
</dbReference>
<dbReference type="AlphaFoldDB" id="A0A4R2EHL0"/>
<evidence type="ECO:0000256" key="2">
    <source>
        <dbReference type="ARBA" id="ARBA00022764"/>
    </source>
</evidence>
<dbReference type="Gene3D" id="3.10.50.40">
    <property type="match status" value="2"/>
</dbReference>
<dbReference type="PROSITE" id="PS50198">
    <property type="entry name" value="PPIC_PPIASE_2"/>
    <property type="match status" value="2"/>
</dbReference>
<dbReference type="Pfam" id="PF09312">
    <property type="entry name" value="SurA_N"/>
    <property type="match status" value="1"/>
</dbReference>
<evidence type="ECO:0000313" key="10">
    <source>
        <dbReference type="Proteomes" id="UP000294830"/>
    </source>
</evidence>
<dbReference type="RefSeq" id="WP_131839334.1">
    <property type="nucleotide sequence ID" value="NZ_SLWB01000007.1"/>
</dbReference>
<feature type="chain" id="PRO_5020226945" evidence="7">
    <location>
        <begin position="23"/>
        <end position="457"/>
    </location>
</feature>
<dbReference type="Proteomes" id="UP000294830">
    <property type="component" value="Unassembled WGS sequence"/>
</dbReference>
<evidence type="ECO:0000256" key="4">
    <source>
        <dbReference type="ARBA" id="ARBA00023186"/>
    </source>
</evidence>
<evidence type="ECO:0000256" key="5">
    <source>
        <dbReference type="ARBA" id="ARBA00023235"/>
    </source>
</evidence>
<dbReference type="InterPro" id="IPR027304">
    <property type="entry name" value="Trigger_fact/SurA_dom_sf"/>
</dbReference>
<dbReference type="InterPro" id="IPR023058">
    <property type="entry name" value="PPIase_PpiC_CS"/>
</dbReference>
<evidence type="ECO:0000259" key="8">
    <source>
        <dbReference type="PROSITE" id="PS50198"/>
    </source>
</evidence>
<dbReference type="PANTHER" id="PTHR47637:SF1">
    <property type="entry name" value="CHAPERONE SURA"/>
    <property type="match status" value="1"/>
</dbReference>
<evidence type="ECO:0000256" key="3">
    <source>
        <dbReference type="ARBA" id="ARBA00023110"/>
    </source>
</evidence>
<proteinExistence type="predicted"/>
<feature type="domain" description="PpiC" evidence="8">
    <location>
        <begin position="174"/>
        <end position="274"/>
    </location>
</feature>
<evidence type="ECO:0000256" key="1">
    <source>
        <dbReference type="ARBA" id="ARBA00022729"/>
    </source>
</evidence>
<dbReference type="OrthoDB" id="14196at2"/>
<evidence type="ECO:0000256" key="6">
    <source>
        <dbReference type="PROSITE-ProRule" id="PRU00278"/>
    </source>
</evidence>
<keyword evidence="4" id="KW-0143">Chaperone</keyword>
<dbReference type="SUPFAM" id="SSF109998">
    <property type="entry name" value="Triger factor/SurA peptide-binding domain-like"/>
    <property type="match status" value="1"/>
</dbReference>
<dbReference type="InterPro" id="IPR000297">
    <property type="entry name" value="PPIase_PpiC"/>
</dbReference>
<keyword evidence="1 7" id="KW-0732">Signal</keyword>
<sequence>MRKLLKVVLTLFLLATSFMSFAQQKGLVDYIVAVVGKDIILSSDIDQRLLMMKQSGELPTNGDVKCQILEQMLTEKLLLNQARIDSLKINQMGVEGALQDRMDRLVATMGSMKAVEEMYKKTAYQIRQELRETIKDQYLAQQERSSIMEKVTVTPTDVQKFFGKLPKDSLPLLPDQYIFRQIVLYPPAGSNAKLEAKDKLLSIRERILKGEKFSNLAILYSQDIESAKRGGELGFAPAKNYVKPFADACANLKEGQVSNIVESEYGFHIIQMIERKGDLFNARHILIKPDFSAEHKMQVINKLDSIANLIRKDSISFENAALRFSEDKNSRLNGGLVVNMVPYGSNMNYNTTKFDKDYINPKDYYSISSLKEGQISQPYESVDDAQQSVVKITKIEKFIPSHVANLKDDFKLIQDIALQKKQEEYFEKWLDEAILRMYIRIDTSYVKCDFRKKGWIK</sequence>
<evidence type="ECO:0000256" key="7">
    <source>
        <dbReference type="SAM" id="SignalP"/>
    </source>
</evidence>
<dbReference type="Gene3D" id="1.10.4030.10">
    <property type="entry name" value="Porin chaperone SurA, peptide-binding domain"/>
    <property type="match status" value="1"/>
</dbReference>
<evidence type="ECO:0000313" key="9">
    <source>
        <dbReference type="EMBL" id="TCN67705.1"/>
    </source>
</evidence>
<keyword evidence="2" id="KW-0574">Periplasm</keyword>
<dbReference type="InterPro" id="IPR050280">
    <property type="entry name" value="OMP_Chaperone_SurA"/>
</dbReference>
<accession>A0A4R2EHL0</accession>
<name>A0A4R2EHL0_9BACT</name>
<gene>
    <name evidence="9" type="ORF">CLV25_107164</name>
</gene>
<protein>
    <submittedName>
        <fullName evidence="9">Peptidyl-prolyl cis-trans isomerase SurA</fullName>
    </submittedName>
</protein>
<comment type="caution">
    <text evidence="9">The sequence shown here is derived from an EMBL/GenBank/DDBJ whole genome shotgun (WGS) entry which is preliminary data.</text>
</comment>
<organism evidence="9 10">
    <name type="scientific">Acetobacteroides hydrogenigenes</name>
    <dbReference type="NCBI Taxonomy" id="979970"/>
    <lineage>
        <taxon>Bacteria</taxon>
        <taxon>Pseudomonadati</taxon>
        <taxon>Bacteroidota</taxon>
        <taxon>Bacteroidia</taxon>
        <taxon>Bacteroidales</taxon>
        <taxon>Rikenellaceae</taxon>
        <taxon>Acetobacteroides</taxon>
    </lineage>
</organism>
<dbReference type="PROSITE" id="PS01096">
    <property type="entry name" value="PPIC_PPIASE_1"/>
    <property type="match status" value="1"/>
</dbReference>
<feature type="signal peptide" evidence="7">
    <location>
        <begin position="1"/>
        <end position="22"/>
    </location>
</feature>
<dbReference type="EMBL" id="SLWB01000007">
    <property type="protein sequence ID" value="TCN67705.1"/>
    <property type="molecule type" value="Genomic_DNA"/>
</dbReference>
<dbReference type="GO" id="GO:0003755">
    <property type="term" value="F:peptidyl-prolyl cis-trans isomerase activity"/>
    <property type="evidence" value="ECO:0007669"/>
    <property type="project" value="UniProtKB-KW"/>
</dbReference>
<keyword evidence="10" id="KW-1185">Reference proteome</keyword>
<dbReference type="PANTHER" id="PTHR47637">
    <property type="entry name" value="CHAPERONE SURA"/>
    <property type="match status" value="1"/>
</dbReference>
<dbReference type="Pfam" id="PF00639">
    <property type="entry name" value="Rotamase"/>
    <property type="match status" value="2"/>
</dbReference>
<dbReference type="SUPFAM" id="SSF54534">
    <property type="entry name" value="FKBP-like"/>
    <property type="match status" value="2"/>
</dbReference>
<dbReference type="InterPro" id="IPR046357">
    <property type="entry name" value="PPIase_dom_sf"/>
</dbReference>